<comment type="caution">
    <text evidence="3">The sequence shown here is derived from an EMBL/GenBank/DDBJ whole genome shotgun (WGS) entry which is preliminary data.</text>
</comment>
<dbReference type="InterPro" id="IPR046867">
    <property type="entry name" value="AldOxase/xan_DH_MoCoBD2"/>
</dbReference>
<dbReference type="PANTHER" id="PTHR11908">
    <property type="entry name" value="XANTHINE DEHYDROGENASE"/>
    <property type="match status" value="1"/>
</dbReference>
<dbReference type="Proteomes" id="UP000094622">
    <property type="component" value="Unassembled WGS sequence"/>
</dbReference>
<dbReference type="EMBL" id="MCRJ01000011">
    <property type="protein sequence ID" value="ODN71903.1"/>
    <property type="molecule type" value="Genomic_DNA"/>
</dbReference>
<keyword evidence="3" id="KW-0560">Oxidoreductase</keyword>
<dbReference type="GO" id="GO:0050138">
    <property type="term" value="F:nicotinate dehydrogenase activity"/>
    <property type="evidence" value="ECO:0007669"/>
    <property type="project" value="UniProtKB-EC"/>
</dbReference>
<dbReference type="GO" id="GO:0005506">
    <property type="term" value="F:iron ion binding"/>
    <property type="evidence" value="ECO:0007669"/>
    <property type="project" value="InterPro"/>
</dbReference>
<dbReference type="PATRIC" id="fig|1439726.3.peg.771"/>
<gene>
    <name evidence="3" type="primary">ndhM</name>
    <name evidence="3" type="ORF">A6302_00735</name>
</gene>
<dbReference type="Gene3D" id="3.30.365.10">
    <property type="entry name" value="Aldehyde oxidase/xanthine dehydrogenase, molybdopterin binding domain"/>
    <property type="match status" value="2"/>
</dbReference>
<name>A0A1E3H6G0_9HYPH</name>
<feature type="compositionally biased region" description="Low complexity" evidence="1">
    <location>
        <begin position="330"/>
        <end position="344"/>
    </location>
</feature>
<dbReference type="PANTHER" id="PTHR11908:SF123">
    <property type="entry name" value="ALDEHYDE OXIDOREDUCTASE MOLYBDENUM-BINDING SUBUNIT PAOC"/>
    <property type="match status" value="1"/>
</dbReference>
<dbReference type="InterPro" id="IPR016208">
    <property type="entry name" value="Ald_Oxase/xanthine_DH-like"/>
</dbReference>
<dbReference type="EC" id="1.17.1.5" evidence="3"/>
<evidence type="ECO:0000256" key="1">
    <source>
        <dbReference type="SAM" id="MobiDB-lite"/>
    </source>
</evidence>
<organism evidence="3 4">
    <name type="scientific">Methylobrevis pamukkalensis</name>
    <dbReference type="NCBI Taxonomy" id="1439726"/>
    <lineage>
        <taxon>Bacteria</taxon>
        <taxon>Pseudomonadati</taxon>
        <taxon>Pseudomonadota</taxon>
        <taxon>Alphaproteobacteria</taxon>
        <taxon>Hyphomicrobiales</taxon>
        <taxon>Pleomorphomonadaceae</taxon>
        <taxon>Methylobrevis</taxon>
    </lineage>
</organism>
<protein>
    <submittedName>
        <fullName evidence="3">Nicotinate dehydrogenase medium molybdopterin subunit</fullName>
        <ecNumber evidence="3">1.17.1.5</ecNumber>
    </submittedName>
</protein>
<sequence length="367" mass="38891">MAAASRANMLMKAAAEVTLTPEGRATVKTAMTDIGTGSYTILAQITGEMLGLPIDKVDVTLGDSLLPPSSGSGGSWGANSSGSAVYVACEGVIAEIANRLGTTPAEMSMKDGDVIVGNRRVPLAEAIGADPISITGEIEPGETKKRFHQAGYGAHFCEVAVNCHTGETRVRRLLTVAAAGRILNEKTATSQCYGGQIWGIGTALTEELQIDPRSGLIVNHDLAGYHVPSNADVPKLEVVLLPEHDASPARSRRRASANWRWPVSARRSPTRSTRLRRAGARLSGHARPDHRRPAGQAVSLPVRGVRHARTSRIPSATDQPRSVPVRSWITSARGSTSRAASSRSWRGEKGLPTIPADAKPAGRFSRP</sequence>
<dbReference type="Pfam" id="PF20256">
    <property type="entry name" value="MoCoBD_2"/>
    <property type="match status" value="1"/>
</dbReference>
<proteinExistence type="predicted"/>
<dbReference type="SUPFAM" id="SSF56003">
    <property type="entry name" value="Molybdenum cofactor-binding domain"/>
    <property type="match status" value="1"/>
</dbReference>
<evidence type="ECO:0000259" key="2">
    <source>
        <dbReference type="Pfam" id="PF20256"/>
    </source>
</evidence>
<keyword evidence="4" id="KW-1185">Reference proteome</keyword>
<dbReference type="AlphaFoldDB" id="A0A1E3H6G0"/>
<feature type="region of interest" description="Disordered" evidence="1">
    <location>
        <begin position="263"/>
        <end position="367"/>
    </location>
</feature>
<reference evidence="3 4" key="1">
    <citation type="submission" date="2016-07" db="EMBL/GenBank/DDBJ databases">
        <title>Draft Genome Sequence of Methylobrevis pamukkalensis PK2.</title>
        <authorList>
            <person name="Vasilenko O.V."/>
            <person name="Doronina N.V."/>
            <person name="Shmareva M.N."/>
            <person name="Tarlachkov S.V."/>
            <person name="Mustakhimov I."/>
            <person name="Trotsenko Y.A."/>
        </authorList>
    </citation>
    <scope>NUCLEOTIDE SEQUENCE [LARGE SCALE GENOMIC DNA]</scope>
    <source>
        <strain evidence="3 4">PK2</strain>
    </source>
</reference>
<dbReference type="InterPro" id="IPR037165">
    <property type="entry name" value="AldOxase/xan_DH_Mopterin-bd_sf"/>
</dbReference>
<evidence type="ECO:0000313" key="3">
    <source>
        <dbReference type="EMBL" id="ODN71903.1"/>
    </source>
</evidence>
<evidence type="ECO:0000313" key="4">
    <source>
        <dbReference type="Proteomes" id="UP000094622"/>
    </source>
</evidence>
<accession>A0A1E3H6G0</accession>
<feature type="domain" description="Aldehyde oxidase/xanthine dehydrogenase second molybdopterin binding" evidence="2">
    <location>
        <begin position="9"/>
        <end position="234"/>
    </location>
</feature>